<dbReference type="Proteomes" id="UP001732700">
    <property type="component" value="Chromosome 4D"/>
</dbReference>
<reference evidence="1" key="1">
    <citation type="submission" date="2021-05" db="EMBL/GenBank/DDBJ databases">
        <authorList>
            <person name="Scholz U."/>
            <person name="Mascher M."/>
            <person name="Fiebig A."/>
        </authorList>
    </citation>
    <scope>NUCLEOTIDE SEQUENCE [LARGE SCALE GENOMIC DNA]</scope>
</reference>
<reference evidence="1" key="2">
    <citation type="submission" date="2025-09" db="UniProtKB">
        <authorList>
            <consortium name="EnsemblPlants"/>
        </authorList>
    </citation>
    <scope>IDENTIFICATION</scope>
</reference>
<accession>A0ACD5XI97</accession>
<evidence type="ECO:0000313" key="1">
    <source>
        <dbReference type="EnsemblPlants" id="AVESA.00010b.r2.4DG0777630.1.CDS"/>
    </source>
</evidence>
<keyword evidence="2" id="KW-1185">Reference proteome</keyword>
<proteinExistence type="predicted"/>
<organism evidence="1 2">
    <name type="scientific">Avena sativa</name>
    <name type="common">Oat</name>
    <dbReference type="NCBI Taxonomy" id="4498"/>
    <lineage>
        <taxon>Eukaryota</taxon>
        <taxon>Viridiplantae</taxon>
        <taxon>Streptophyta</taxon>
        <taxon>Embryophyta</taxon>
        <taxon>Tracheophyta</taxon>
        <taxon>Spermatophyta</taxon>
        <taxon>Magnoliopsida</taxon>
        <taxon>Liliopsida</taxon>
        <taxon>Poales</taxon>
        <taxon>Poaceae</taxon>
        <taxon>BOP clade</taxon>
        <taxon>Pooideae</taxon>
        <taxon>Poodae</taxon>
        <taxon>Poeae</taxon>
        <taxon>Poeae Chloroplast Group 1 (Aveneae type)</taxon>
        <taxon>Aveninae</taxon>
        <taxon>Avena</taxon>
    </lineage>
</organism>
<sequence length="471" mass="52488">MFFPPRLLCSPFHTLLTEKILVLDLMDAAAQDTSLEAAIAWLVQTILATLLMSKLDSWIRHAGFGDDVERLKSEVRRVGMVVCAVKGRAIGSNQPLLAQSLAILRELLYDAGDVVDQLDYYRLQQQVVWEHFRITEKDHGKPVKSACIYCGKEFTCKTRNGTSSMSKHVKMICTNRPPGAHQPNPSSTGDATQITSDSSSGKRRKTHEESTQTATTSTHIPWDKVELSNSIQKLTSQLHNIQGEVSEVLKLCGSGSASSSNHQPSITPDQHLPSSSLVLKKVYGRAAEMDTIKRLIAVKKSNGVIVLPIVGIGGVGKTTLAQLVYNDPGVKSKFDHRIWIWVSRNFDEMRFTREMLDFVPQETHEVPQERHEGISSFAKLQEILASRTNSKRLLLVLDDVWYDTDDRRWIQLLAPIKSNAANGNVILVTTRKLSVAEMIGTTEPIKLGALETGYCSNYMHLVMRTTRGIKL</sequence>
<dbReference type="EnsemblPlants" id="AVESA.00010b.r2.4DG0777630.1">
    <property type="protein sequence ID" value="AVESA.00010b.r2.4DG0777630.1.CDS"/>
    <property type="gene ID" value="AVESA.00010b.r2.4DG0777630"/>
</dbReference>
<name>A0ACD5XI97_AVESA</name>
<evidence type="ECO:0000313" key="2">
    <source>
        <dbReference type="Proteomes" id="UP001732700"/>
    </source>
</evidence>
<protein>
    <submittedName>
        <fullName evidence="1">Uncharacterized protein</fullName>
    </submittedName>
</protein>